<feature type="signal peptide" evidence="7">
    <location>
        <begin position="1"/>
        <end position="37"/>
    </location>
</feature>
<dbReference type="RefSeq" id="WP_270055247.1">
    <property type="nucleotide sequence ID" value="NZ_CP115149.1"/>
</dbReference>
<keyword evidence="10" id="KW-1185">Reference proteome</keyword>
<evidence type="ECO:0000256" key="3">
    <source>
        <dbReference type="ARBA" id="ARBA00022729"/>
    </source>
</evidence>
<feature type="compositionally biased region" description="Low complexity" evidence="5">
    <location>
        <begin position="517"/>
        <end position="528"/>
    </location>
</feature>
<keyword evidence="6" id="KW-0472">Membrane</keyword>
<evidence type="ECO:0000256" key="4">
    <source>
        <dbReference type="ARBA" id="ARBA00023088"/>
    </source>
</evidence>
<dbReference type="Proteomes" id="UP001212803">
    <property type="component" value="Chromosome"/>
</dbReference>
<keyword evidence="6" id="KW-0812">Transmembrane</keyword>
<dbReference type="InterPro" id="IPR006311">
    <property type="entry name" value="TAT_signal"/>
</dbReference>
<name>A0ABY7M1T6_9CHLR</name>
<dbReference type="PROSITE" id="PS50847">
    <property type="entry name" value="GRAM_POS_ANCHORING"/>
    <property type="match status" value="1"/>
</dbReference>
<feature type="chain" id="PRO_5047391194" evidence="7">
    <location>
        <begin position="38"/>
        <end position="554"/>
    </location>
</feature>
<accession>A0ABY7M1T6</accession>
<sequence>MRSHTSHPPLARRGFAALALLALAAAAFFAWSTGARARVPADGGVEAQQSAAVAVLKVCKMIQGVEGLDGAEKFEIQLASPPETAAPHYFYPVIERPGPNGMECQLFEFDAPAVVLVTETYTAGYVPSFTYQPYKGSPSSPAPLPASGLLLYLYPNTCSLEKLERWDGGEIPDPACTVTIINGRAALTESPFVLKKAPVQAVVDDPADIQFDISLFSYYRYPNNQHDSLHIDLYDPNVSLVSGPVLNNVSCGTPPPAQYASHFEGLLDSPLGTPVAWGDCKSIGADIYGLSMEFRVAPRTLPQRTCEDQVITNTVAVRMTDDRWDPIVDVTLEASASVILKGDPALCPVTIRVVKTLSVIGFSSPGAGWEFTLEGCGVGPLVGTTDANGVVEFPGLPPAVGCSYTVTETVQAGWVPQYVSQQVQPREGGSTATVEFLNIREFNPPCVDPADPRCQPPEFATPTPPATPAPPAPIENPTSTPSPSPTTAPATPAPASPSPSVTSVSGGILGPTPRPPATGTGAASGEPFGLLPAAAGLIALSSGLGLLALARRRA</sequence>
<feature type="compositionally biased region" description="Pro residues" evidence="5">
    <location>
        <begin position="462"/>
        <end position="497"/>
    </location>
</feature>
<evidence type="ECO:0000256" key="5">
    <source>
        <dbReference type="SAM" id="MobiDB-lite"/>
    </source>
</evidence>
<feature type="domain" description="Gram-positive cocci surface proteins LPxTG" evidence="8">
    <location>
        <begin position="515"/>
        <end position="554"/>
    </location>
</feature>
<gene>
    <name evidence="9" type="ORF">O0235_07900</name>
</gene>
<evidence type="ECO:0000256" key="1">
    <source>
        <dbReference type="ARBA" id="ARBA00022512"/>
    </source>
</evidence>
<evidence type="ECO:0000313" key="9">
    <source>
        <dbReference type="EMBL" id="WBL34718.1"/>
    </source>
</evidence>
<feature type="region of interest" description="Disordered" evidence="5">
    <location>
        <begin position="447"/>
        <end position="528"/>
    </location>
</feature>
<evidence type="ECO:0000313" key="10">
    <source>
        <dbReference type="Proteomes" id="UP001212803"/>
    </source>
</evidence>
<proteinExistence type="predicted"/>
<evidence type="ECO:0000256" key="6">
    <source>
        <dbReference type="SAM" id="Phobius"/>
    </source>
</evidence>
<keyword evidence="6" id="KW-1133">Transmembrane helix</keyword>
<evidence type="ECO:0000256" key="2">
    <source>
        <dbReference type="ARBA" id="ARBA00022525"/>
    </source>
</evidence>
<protein>
    <submittedName>
        <fullName evidence="9">Prealbumin-like fold domain-containing protein</fullName>
    </submittedName>
</protein>
<keyword evidence="1" id="KW-0134">Cell wall</keyword>
<reference evidence="9 10" key="1">
    <citation type="journal article" date="2023" name="ISME J.">
        <title>Thermophilic Dehalococcoidia with unusual traits shed light on an unexpected past.</title>
        <authorList>
            <person name="Palmer M."/>
            <person name="Covington J.K."/>
            <person name="Zhou E.M."/>
            <person name="Thomas S.C."/>
            <person name="Habib N."/>
            <person name="Seymour C.O."/>
            <person name="Lai D."/>
            <person name="Johnston J."/>
            <person name="Hashimi A."/>
            <person name="Jiao J.Y."/>
            <person name="Muok A.R."/>
            <person name="Liu L."/>
            <person name="Xian W.D."/>
            <person name="Zhi X.Y."/>
            <person name="Li M.M."/>
            <person name="Silva L.P."/>
            <person name="Bowen B.P."/>
            <person name="Louie K."/>
            <person name="Briegel A."/>
            <person name="Pett-Ridge J."/>
            <person name="Weber P.K."/>
            <person name="Tocheva E.I."/>
            <person name="Woyke T."/>
            <person name="Northen T.R."/>
            <person name="Mayali X."/>
            <person name="Li W.J."/>
            <person name="Hedlund B.P."/>
        </authorList>
    </citation>
    <scope>NUCLEOTIDE SEQUENCE [LARGE SCALE GENOMIC DNA]</scope>
    <source>
        <strain evidence="9 10">YIM 72310</strain>
    </source>
</reference>
<organism evidence="9 10">
    <name type="scientific">Tepidiforma flava</name>
    <dbReference type="NCBI Taxonomy" id="3004094"/>
    <lineage>
        <taxon>Bacteria</taxon>
        <taxon>Bacillati</taxon>
        <taxon>Chloroflexota</taxon>
        <taxon>Tepidiformia</taxon>
        <taxon>Tepidiformales</taxon>
        <taxon>Tepidiformaceae</taxon>
        <taxon>Tepidiforma</taxon>
    </lineage>
</organism>
<keyword evidence="2" id="KW-0964">Secreted</keyword>
<dbReference type="EMBL" id="CP115149">
    <property type="protein sequence ID" value="WBL34718.1"/>
    <property type="molecule type" value="Genomic_DNA"/>
</dbReference>
<evidence type="ECO:0000259" key="8">
    <source>
        <dbReference type="PROSITE" id="PS50847"/>
    </source>
</evidence>
<feature type="transmembrane region" description="Helical" evidence="6">
    <location>
        <begin position="528"/>
        <end position="550"/>
    </location>
</feature>
<keyword evidence="4" id="KW-0572">Peptidoglycan-anchor</keyword>
<evidence type="ECO:0000256" key="7">
    <source>
        <dbReference type="SAM" id="SignalP"/>
    </source>
</evidence>
<dbReference type="InterPro" id="IPR019931">
    <property type="entry name" value="LPXTG_anchor"/>
</dbReference>
<dbReference type="PROSITE" id="PS51318">
    <property type="entry name" value="TAT"/>
    <property type="match status" value="1"/>
</dbReference>
<keyword evidence="3 7" id="KW-0732">Signal</keyword>